<dbReference type="PANTHER" id="PTHR23158">
    <property type="entry name" value="MELANOMA INHIBITORY ACTIVITY-RELATED"/>
    <property type="match status" value="1"/>
</dbReference>
<evidence type="ECO:0000256" key="2">
    <source>
        <dbReference type="SAM" id="Coils"/>
    </source>
</evidence>
<dbReference type="InterPro" id="IPR051500">
    <property type="entry name" value="cTAGE_MIA/OTOR"/>
</dbReference>
<dbReference type="Proteomes" id="UP001652583">
    <property type="component" value="Chromosome A2"/>
</dbReference>
<keyword evidence="3" id="KW-0472">Membrane</keyword>
<name>A0ABM3PTQ8_ACIJB</name>
<dbReference type="RefSeq" id="XP_053075066.1">
    <property type="nucleotide sequence ID" value="XM_053219091.1"/>
</dbReference>
<feature type="coiled-coil region" evidence="2">
    <location>
        <begin position="76"/>
        <end position="134"/>
    </location>
</feature>
<protein>
    <submittedName>
        <fullName evidence="5">Transport and Golgi organization protein 1 homolog isoform X2</fullName>
    </submittedName>
</protein>
<keyword evidence="3" id="KW-1133">Transmembrane helix</keyword>
<evidence type="ECO:0000313" key="5">
    <source>
        <dbReference type="RefSeq" id="XP_053075066.1"/>
    </source>
</evidence>
<evidence type="ECO:0000256" key="1">
    <source>
        <dbReference type="ARBA" id="ARBA00023054"/>
    </source>
</evidence>
<reference evidence="5" key="1">
    <citation type="submission" date="2025-08" db="UniProtKB">
        <authorList>
            <consortium name="RefSeq"/>
        </authorList>
    </citation>
    <scope>IDENTIFICATION</scope>
    <source>
        <tissue evidence="5">Blood</tissue>
    </source>
</reference>
<evidence type="ECO:0000313" key="4">
    <source>
        <dbReference type="Proteomes" id="UP001652583"/>
    </source>
</evidence>
<feature type="transmembrane region" description="Helical" evidence="3">
    <location>
        <begin position="43"/>
        <end position="61"/>
    </location>
</feature>
<keyword evidence="3" id="KW-0812">Transmembrane</keyword>
<accession>A0ABM3PTQ8</accession>
<keyword evidence="4" id="KW-1185">Reference proteome</keyword>
<dbReference type="GeneID" id="128310952"/>
<sequence length="228" mass="26068">MTVRKLFFCMLLLGYPGYPNTNLVHLLADHFPLGSRVFGTLWKLAVITATVAICACLIYLWRVVLATEPPVYPVNLQQKTAKINTLEKENTELAEAIATWEQKSEDANGQLEELRAWRSNKRALEARIKAVEDLRNAVSSIKAIKEETAKRLKESRDVLDESYEERKMATAKNLDMTNCELVAMKNQMATAEENLKIATRDIRKCKQQIEQTREQLQKAELTFTHQVT</sequence>
<keyword evidence="1 2" id="KW-0175">Coiled coil</keyword>
<evidence type="ECO:0000256" key="3">
    <source>
        <dbReference type="SAM" id="Phobius"/>
    </source>
</evidence>
<proteinExistence type="predicted"/>
<dbReference type="PANTHER" id="PTHR23158:SF33">
    <property type="entry name" value="TRANSPORT AND GOLGI ORGANIZATION PROTEIN 1"/>
    <property type="match status" value="1"/>
</dbReference>
<gene>
    <name evidence="5" type="primary">LOC128310952</name>
</gene>
<organism evidence="4 5">
    <name type="scientific">Acinonyx jubatus</name>
    <name type="common">Cheetah</name>
    <dbReference type="NCBI Taxonomy" id="32536"/>
    <lineage>
        <taxon>Eukaryota</taxon>
        <taxon>Metazoa</taxon>
        <taxon>Chordata</taxon>
        <taxon>Craniata</taxon>
        <taxon>Vertebrata</taxon>
        <taxon>Euteleostomi</taxon>
        <taxon>Mammalia</taxon>
        <taxon>Eutheria</taxon>
        <taxon>Laurasiatheria</taxon>
        <taxon>Carnivora</taxon>
        <taxon>Feliformia</taxon>
        <taxon>Felidae</taxon>
        <taxon>Felinae</taxon>
        <taxon>Acinonyx</taxon>
    </lineage>
</organism>
<feature type="coiled-coil region" evidence="2">
    <location>
        <begin position="174"/>
        <end position="222"/>
    </location>
</feature>